<accession>A0AAW4B238</accession>
<dbReference type="RefSeq" id="WP_019280987.1">
    <property type="nucleotide sequence ID" value="NZ_JBNGBP010000011.1"/>
</dbReference>
<evidence type="ECO:0000256" key="1">
    <source>
        <dbReference type="SAM" id="MobiDB-lite"/>
    </source>
</evidence>
<feature type="compositionally biased region" description="Basic residues" evidence="1">
    <location>
        <begin position="43"/>
        <end position="62"/>
    </location>
</feature>
<organism evidence="2 3">
    <name type="scientific">Vibrio anguillarum</name>
    <name type="common">Listonella anguillarum</name>
    <dbReference type="NCBI Taxonomy" id="55601"/>
    <lineage>
        <taxon>Bacteria</taxon>
        <taxon>Pseudomonadati</taxon>
        <taxon>Pseudomonadota</taxon>
        <taxon>Gammaproteobacteria</taxon>
        <taxon>Vibrionales</taxon>
        <taxon>Vibrionaceae</taxon>
        <taxon>Vibrio</taxon>
    </lineage>
</organism>
<evidence type="ECO:0000313" key="2">
    <source>
        <dbReference type="EMBL" id="MBF4273487.1"/>
    </source>
</evidence>
<feature type="region of interest" description="Disordered" evidence="1">
    <location>
        <begin position="41"/>
        <end position="69"/>
    </location>
</feature>
<comment type="caution">
    <text evidence="2">The sequence shown here is derived from an EMBL/GenBank/DDBJ whole genome shotgun (WGS) entry which is preliminary data.</text>
</comment>
<name>A0AAW4B238_VIBAN</name>
<gene>
    <name evidence="2" type="ORF">EAY07_15935</name>
</gene>
<sequence>MDKCIATEGKQQYIEHQDNENTICSVIAFSQTYEENLMAKTQSGKKKVHVPAHTRNGKKVREHYRSTPN</sequence>
<dbReference type="EMBL" id="RDOM01000052">
    <property type="protein sequence ID" value="MBF4273487.1"/>
    <property type="molecule type" value="Genomic_DNA"/>
</dbReference>
<dbReference type="Proteomes" id="UP000722957">
    <property type="component" value="Unassembled WGS sequence"/>
</dbReference>
<evidence type="ECO:0000313" key="3">
    <source>
        <dbReference type="Proteomes" id="UP000722957"/>
    </source>
</evidence>
<proteinExistence type="predicted"/>
<reference evidence="2 3" key="1">
    <citation type="journal article" date="2021" name="PeerJ">
        <title>Analysis of 44 Vibrio anguillarum genomes reveals high genetic diversity.</title>
        <authorList>
            <person name="Hansen M.J."/>
            <person name="Dalsgaard I."/>
        </authorList>
    </citation>
    <scope>NUCLEOTIDE SEQUENCE [LARGE SCALE GENOMIC DNA]</scope>
    <source>
        <strain evidence="2 3">17-16730-2A</strain>
    </source>
</reference>
<protein>
    <submittedName>
        <fullName evidence="2">Uncharacterized protein</fullName>
    </submittedName>
</protein>
<dbReference type="KEGG" id="vau:VANGNB10_cII0370c"/>
<dbReference type="AlphaFoldDB" id="A0AAW4B238"/>